<proteinExistence type="predicted"/>
<evidence type="ECO:0000313" key="1">
    <source>
        <dbReference type="EMBL" id="CUV01322.1"/>
    </source>
</evidence>
<protein>
    <submittedName>
        <fullName evidence="1">Uncharacterized protein</fullName>
    </submittedName>
</protein>
<reference evidence="1" key="1">
    <citation type="submission" date="2015-10" db="EMBL/GenBank/DDBJ databases">
        <authorList>
            <person name="Gilbert D.G."/>
        </authorList>
    </citation>
    <scope>NUCLEOTIDE SEQUENCE</scope>
</reference>
<dbReference type="AlphaFoldDB" id="A0A160V6F1"/>
<dbReference type="EMBL" id="FAXA01000046">
    <property type="protein sequence ID" value="CUV01322.1"/>
    <property type="molecule type" value="Genomic_DNA"/>
</dbReference>
<organism evidence="1">
    <name type="scientific">hydrothermal vent metagenome</name>
    <dbReference type="NCBI Taxonomy" id="652676"/>
    <lineage>
        <taxon>unclassified sequences</taxon>
        <taxon>metagenomes</taxon>
        <taxon>ecological metagenomes</taxon>
    </lineage>
</organism>
<accession>A0A160V6F1</accession>
<name>A0A160V6F1_9ZZZZ</name>
<gene>
    <name evidence="1" type="ORF">MGWOODY_Clf506</name>
</gene>
<sequence length="37" mass="4098">MGLKEVDDSTSAESAQYSCWAFSGNMPANQLWLAQME</sequence>